<comment type="caution">
    <text evidence="1">The sequence shown here is derived from an EMBL/GenBank/DDBJ whole genome shotgun (WGS) entry which is preliminary data.</text>
</comment>
<evidence type="ECO:0000313" key="1">
    <source>
        <dbReference type="EMBL" id="OCA53935.1"/>
    </source>
</evidence>
<dbReference type="Pfam" id="PF22758">
    <property type="entry name" value="Phage_cement"/>
    <property type="match status" value="1"/>
</dbReference>
<gene>
    <name evidence="1" type="ORF">Phpb_03039</name>
</gene>
<name>A0A1B8YFU0_9GAMM</name>
<dbReference type="RefSeq" id="WP_065391055.1">
    <property type="nucleotide sequence ID" value="NZ_CAWMQN010000077.1"/>
</dbReference>
<organism evidence="1 2">
    <name type="scientific">Photorhabdus namnaonensis</name>
    <dbReference type="NCBI Taxonomy" id="1851568"/>
    <lineage>
        <taxon>Bacteria</taxon>
        <taxon>Pseudomonadati</taxon>
        <taxon>Pseudomonadota</taxon>
        <taxon>Gammaproteobacteria</taxon>
        <taxon>Enterobacterales</taxon>
        <taxon>Morganellaceae</taxon>
        <taxon>Photorhabdus</taxon>
    </lineage>
</organism>
<dbReference type="AlphaFoldDB" id="A0A1B8YFU0"/>
<proteinExistence type="predicted"/>
<dbReference type="InterPro" id="IPR054438">
    <property type="entry name" value="Struct_cement_gp24/gp6"/>
</dbReference>
<accession>A0A1B8YFU0</accession>
<evidence type="ECO:0000313" key="2">
    <source>
        <dbReference type="Proteomes" id="UP000092665"/>
    </source>
</evidence>
<dbReference type="EMBL" id="LOIC01000077">
    <property type="protein sequence ID" value="OCA53935.1"/>
    <property type="molecule type" value="Genomic_DNA"/>
</dbReference>
<keyword evidence="2" id="KW-1185">Reference proteome</keyword>
<dbReference type="PATRIC" id="fig|29488.15.peg.3341"/>
<dbReference type="Proteomes" id="UP000092665">
    <property type="component" value="Unassembled WGS sequence"/>
</dbReference>
<reference evidence="2" key="1">
    <citation type="submission" date="2015-11" db="EMBL/GenBank/DDBJ databases">
        <authorList>
            <person name="Tobias N.J."/>
            <person name="Mishra B."/>
            <person name="Gupta D.K."/>
            <person name="Thines M."/>
            <person name="Stinear T.P."/>
            <person name="Bode H.B."/>
        </authorList>
    </citation>
    <scope>NUCLEOTIDE SEQUENCE [LARGE SCALE GENOMIC DNA]</scope>
    <source>
        <strain evidence="2">PB45.5</strain>
    </source>
</reference>
<protein>
    <submittedName>
        <fullName evidence="1">Uncharacterized protein</fullName>
    </submittedName>
</protein>
<sequence length="175" mass="18823">MAIAQNNFTLFRGKAYEGQVSTIDVYEAISRRVETALIPFGRAVVRGTKERSCAPVSATTTADQVIGFTIRTLAEFSNSMPTNPPNYQVGYDINHIASVLHRGPMHVLCVDGAEAGQVVSVILKEGADQGRLTTGMGAGLLVLNQVRWVDNVKAGEMGEIRVDGILNVYVKGNNS</sequence>